<dbReference type="KEGG" id="vaq:FIV01_07785"/>
<protein>
    <submittedName>
        <fullName evidence="2">Uncharacterized protein</fullName>
    </submittedName>
</protein>
<feature type="signal peptide" evidence="1">
    <location>
        <begin position="1"/>
        <end position="21"/>
    </location>
</feature>
<dbReference type="EMBL" id="CP045350">
    <property type="protein sequence ID" value="QFT26325.1"/>
    <property type="molecule type" value="Genomic_DNA"/>
</dbReference>
<dbReference type="AlphaFoldDB" id="A0A5P9CJB1"/>
<dbReference type="RefSeq" id="WP_246210375.1">
    <property type="nucleotide sequence ID" value="NZ_CBCSDK010000004.1"/>
</dbReference>
<keyword evidence="1" id="KW-0732">Signal</keyword>
<evidence type="ECO:0000313" key="3">
    <source>
        <dbReference type="Proteomes" id="UP000326936"/>
    </source>
</evidence>
<accession>A0A5P9CJB1</accession>
<reference evidence="2 3" key="1">
    <citation type="submission" date="2019-10" db="EMBL/GenBank/DDBJ databases">
        <title>Complete genome sequence of Vibrio sp. strain THAF100, isolated from non-filtered water from the water column of tank 6 of a marine aquarium containing stony-coral fragments. Water maintained at 26 degree C.</title>
        <authorList>
            <person name="Ruckert C."/>
            <person name="Franco A."/>
            <person name="Kalinowski J."/>
            <person name="Glaeser S."/>
        </authorList>
    </citation>
    <scope>NUCLEOTIDE SEQUENCE [LARGE SCALE GENOMIC DNA]</scope>
    <source>
        <strain evidence="2 3">THAF100</strain>
    </source>
</reference>
<keyword evidence="3" id="KW-1185">Reference proteome</keyword>
<organism evidence="2 3">
    <name type="scientific">Vibrio aquimaris</name>
    <dbReference type="NCBI Taxonomy" id="2587862"/>
    <lineage>
        <taxon>Bacteria</taxon>
        <taxon>Pseudomonadati</taxon>
        <taxon>Pseudomonadota</taxon>
        <taxon>Gammaproteobacteria</taxon>
        <taxon>Vibrionales</taxon>
        <taxon>Vibrionaceae</taxon>
        <taxon>Vibrio</taxon>
    </lineage>
</organism>
<name>A0A5P9CJB1_9VIBR</name>
<evidence type="ECO:0000313" key="2">
    <source>
        <dbReference type="EMBL" id="QFT26325.1"/>
    </source>
</evidence>
<proteinExistence type="predicted"/>
<sequence precursor="true">MTTLVISLPSLLVVLSGVVHASPYIGAKVGHTWLDDECEVGYLCDDDKSASLGV</sequence>
<evidence type="ECO:0000256" key="1">
    <source>
        <dbReference type="SAM" id="SignalP"/>
    </source>
</evidence>
<gene>
    <name evidence="2" type="ORF">FIV01_07785</name>
</gene>
<dbReference type="Proteomes" id="UP000326936">
    <property type="component" value="Chromosome"/>
</dbReference>
<feature type="chain" id="PRO_5024948573" evidence="1">
    <location>
        <begin position="22"/>
        <end position="54"/>
    </location>
</feature>